<comment type="caution">
    <text evidence="1">The sequence shown here is derived from an EMBL/GenBank/DDBJ whole genome shotgun (WGS) entry which is preliminary data.</text>
</comment>
<gene>
    <name evidence="1" type="ORF">PMAYCL1PPCAC_13674</name>
</gene>
<protein>
    <submittedName>
        <fullName evidence="1">Uncharacterized protein</fullName>
    </submittedName>
</protein>
<evidence type="ECO:0000313" key="2">
    <source>
        <dbReference type="Proteomes" id="UP001328107"/>
    </source>
</evidence>
<dbReference type="AlphaFoldDB" id="A0AAN4ZP67"/>
<sequence>MVGAHFLIRANCLLSHLRILGKSNIQEKAQSMVHTHWNWHPGFRNVAAAMIAVSVVCWWCTKDLEDEPIDQNNRTVRLIDLCLP</sequence>
<name>A0AAN4ZP67_9BILA</name>
<accession>A0AAN4ZP67</accession>
<dbReference type="EMBL" id="BTRK01000003">
    <property type="protein sequence ID" value="GMR43479.1"/>
    <property type="molecule type" value="Genomic_DNA"/>
</dbReference>
<evidence type="ECO:0000313" key="1">
    <source>
        <dbReference type="EMBL" id="GMR43479.1"/>
    </source>
</evidence>
<organism evidence="1 2">
    <name type="scientific">Pristionchus mayeri</name>
    <dbReference type="NCBI Taxonomy" id="1317129"/>
    <lineage>
        <taxon>Eukaryota</taxon>
        <taxon>Metazoa</taxon>
        <taxon>Ecdysozoa</taxon>
        <taxon>Nematoda</taxon>
        <taxon>Chromadorea</taxon>
        <taxon>Rhabditida</taxon>
        <taxon>Rhabditina</taxon>
        <taxon>Diplogasteromorpha</taxon>
        <taxon>Diplogasteroidea</taxon>
        <taxon>Neodiplogasteridae</taxon>
        <taxon>Pristionchus</taxon>
    </lineage>
</organism>
<dbReference type="Proteomes" id="UP001328107">
    <property type="component" value="Unassembled WGS sequence"/>
</dbReference>
<reference evidence="2" key="1">
    <citation type="submission" date="2022-10" db="EMBL/GenBank/DDBJ databases">
        <title>Genome assembly of Pristionchus species.</title>
        <authorList>
            <person name="Yoshida K."/>
            <person name="Sommer R.J."/>
        </authorList>
    </citation>
    <scope>NUCLEOTIDE SEQUENCE [LARGE SCALE GENOMIC DNA]</scope>
    <source>
        <strain evidence="2">RS5460</strain>
    </source>
</reference>
<proteinExistence type="predicted"/>
<keyword evidence="2" id="KW-1185">Reference proteome</keyword>